<sequence>MMSPCNYPFHNYSYYHPSSAYLSFSPSFLPLRHRKIRGCRVFTRFSPIFILFYPFLFILFYLFIFGAKTCWSKLSARISFCRQMWHFHLSSFLERMIFPSCFWGTLELFNDQGEDSKESAHEGEDSQESAQRRRRLARVQEKILRRVQVKKIRTDSKSKLCKEFQRSLTLTLSVRQQELKTQRKSRITLLN</sequence>
<dbReference type="EnsemblMetazoa" id="CJA32106.1">
    <property type="protein sequence ID" value="CJA32106.1"/>
    <property type="gene ID" value="WBGene00207953"/>
</dbReference>
<name>A0A8R1E9R6_CAEJA</name>
<proteinExistence type="predicted"/>
<keyword evidence="3" id="KW-1185">Reference proteome</keyword>
<dbReference type="AlphaFoldDB" id="A0A8R1E9R6"/>
<evidence type="ECO:0000313" key="2">
    <source>
        <dbReference type="EnsemblMetazoa" id="CJA32106.1"/>
    </source>
</evidence>
<evidence type="ECO:0000256" key="1">
    <source>
        <dbReference type="SAM" id="Phobius"/>
    </source>
</evidence>
<keyword evidence="1" id="KW-0812">Transmembrane</keyword>
<keyword evidence="1" id="KW-1133">Transmembrane helix</keyword>
<organism evidence="2 3">
    <name type="scientific">Caenorhabditis japonica</name>
    <dbReference type="NCBI Taxonomy" id="281687"/>
    <lineage>
        <taxon>Eukaryota</taxon>
        <taxon>Metazoa</taxon>
        <taxon>Ecdysozoa</taxon>
        <taxon>Nematoda</taxon>
        <taxon>Chromadorea</taxon>
        <taxon>Rhabditida</taxon>
        <taxon>Rhabditina</taxon>
        <taxon>Rhabditomorpha</taxon>
        <taxon>Rhabditoidea</taxon>
        <taxon>Rhabditidae</taxon>
        <taxon>Peloderinae</taxon>
        <taxon>Caenorhabditis</taxon>
    </lineage>
</organism>
<evidence type="ECO:0000313" key="3">
    <source>
        <dbReference type="Proteomes" id="UP000005237"/>
    </source>
</evidence>
<evidence type="ECO:0008006" key="4">
    <source>
        <dbReference type="Google" id="ProtNLM"/>
    </source>
</evidence>
<reference evidence="3" key="1">
    <citation type="submission" date="2010-08" db="EMBL/GenBank/DDBJ databases">
        <authorList>
            <consortium name="Caenorhabditis japonica Sequencing Consortium"/>
            <person name="Wilson R.K."/>
        </authorList>
    </citation>
    <scope>NUCLEOTIDE SEQUENCE [LARGE SCALE GENOMIC DNA]</scope>
    <source>
        <strain evidence="3">DF5081</strain>
    </source>
</reference>
<accession>A0A8R1E9R6</accession>
<protein>
    <recommendedName>
        <fullName evidence="4">Transmembrane protein</fullName>
    </recommendedName>
</protein>
<keyword evidence="1" id="KW-0472">Membrane</keyword>
<dbReference type="Proteomes" id="UP000005237">
    <property type="component" value="Unassembled WGS sequence"/>
</dbReference>
<feature type="transmembrane region" description="Helical" evidence="1">
    <location>
        <begin position="41"/>
        <end position="64"/>
    </location>
</feature>
<reference evidence="2" key="2">
    <citation type="submission" date="2022-06" db="UniProtKB">
        <authorList>
            <consortium name="EnsemblMetazoa"/>
        </authorList>
    </citation>
    <scope>IDENTIFICATION</scope>
    <source>
        <strain evidence="2">DF5081</strain>
    </source>
</reference>